<keyword evidence="3" id="KW-1185">Reference proteome</keyword>
<dbReference type="EMBL" id="BTRK01000002">
    <property type="protein sequence ID" value="GMR36350.1"/>
    <property type="molecule type" value="Genomic_DNA"/>
</dbReference>
<protein>
    <submittedName>
        <fullName evidence="2">Uncharacterized protein</fullName>
    </submittedName>
</protein>
<name>A0AAN5CA52_9BILA</name>
<feature type="compositionally biased region" description="Polar residues" evidence="1">
    <location>
        <begin position="19"/>
        <end position="41"/>
    </location>
</feature>
<comment type="caution">
    <text evidence="2">The sequence shown here is derived from an EMBL/GenBank/DDBJ whole genome shotgun (WGS) entry which is preliminary data.</text>
</comment>
<evidence type="ECO:0000256" key="1">
    <source>
        <dbReference type="SAM" id="MobiDB-lite"/>
    </source>
</evidence>
<reference evidence="3" key="1">
    <citation type="submission" date="2022-10" db="EMBL/GenBank/DDBJ databases">
        <title>Genome assembly of Pristionchus species.</title>
        <authorList>
            <person name="Yoshida K."/>
            <person name="Sommer R.J."/>
        </authorList>
    </citation>
    <scope>NUCLEOTIDE SEQUENCE [LARGE SCALE GENOMIC DNA]</scope>
    <source>
        <strain evidence="3">RS5460</strain>
    </source>
</reference>
<proteinExistence type="predicted"/>
<sequence>MGSGSLGCDNNIRPILCQSQSNRLADSSRGTSDNHGLTAETSVGRHGGNLVNVGLTQQEKKDTESEWVLRSVVCNHNECIDWNRENKERGGETKKERERHGLTH</sequence>
<evidence type="ECO:0000313" key="3">
    <source>
        <dbReference type="Proteomes" id="UP001328107"/>
    </source>
</evidence>
<feature type="region of interest" description="Disordered" evidence="1">
    <location>
        <begin position="19"/>
        <end position="50"/>
    </location>
</feature>
<evidence type="ECO:0000313" key="2">
    <source>
        <dbReference type="EMBL" id="GMR36350.1"/>
    </source>
</evidence>
<dbReference type="AlphaFoldDB" id="A0AAN5CA52"/>
<gene>
    <name evidence="2" type="ORF">PMAYCL1PPCAC_06545</name>
</gene>
<organism evidence="2 3">
    <name type="scientific">Pristionchus mayeri</name>
    <dbReference type="NCBI Taxonomy" id="1317129"/>
    <lineage>
        <taxon>Eukaryota</taxon>
        <taxon>Metazoa</taxon>
        <taxon>Ecdysozoa</taxon>
        <taxon>Nematoda</taxon>
        <taxon>Chromadorea</taxon>
        <taxon>Rhabditida</taxon>
        <taxon>Rhabditina</taxon>
        <taxon>Diplogasteromorpha</taxon>
        <taxon>Diplogasteroidea</taxon>
        <taxon>Neodiplogasteridae</taxon>
        <taxon>Pristionchus</taxon>
    </lineage>
</organism>
<dbReference type="Proteomes" id="UP001328107">
    <property type="component" value="Unassembled WGS sequence"/>
</dbReference>
<accession>A0AAN5CA52</accession>
<feature type="region of interest" description="Disordered" evidence="1">
    <location>
        <begin position="84"/>
        <end position="104"/>
    </location>
</feature>